<protein>
    <recommendedName>
        <fullName evidence="1">Mga helix-turn-helix domain-containing protein</fullName>
    </recommendedName>
</protein>
<dbReference type="Pfam" id="PF05043">
    <property type="entry name" value="Mga"/>
    <property type="match status" value="1"/>
</dbReference>
<dbReference type="Proteomes" id="UP000305511">
    <property type="component" value="Unassembled WGS sequence"/>
</dbReference>
<dbReference type="EMBL" id="SIYF01000119">
    <property type="protein sequence ID" value="TKK88510.1"/>
    <property type="molecule type" value="Genomic_DNA"/>
</dbReference>
<dbReference type="AlphaFoldDB" id="A0A4U3MI39"/>
<evidence type="ECO:0000259" key="1">
    <source>
        <dbReference type="Pfam" id="PF05043"/>
    </source>
</evidence>
<name>A0A4U3MI39_ENTFL</name>
<comment type="caution">
    <text evidence="2">The sequence shown here is derived from an EMBL/GenBank/DDBJ whole genome shotgun (WGS) entry which is preliminary data.</text>
</comment>
<evidence type="ECO:0000313" key="2">
    <source>
        <dbReference type="EMBL" id="TKK88510.1"/>
    </source>
</evidence>
<reference evidence="2 3" key="1">
    <citation type="submission" date="2019-02" db="EMBL/GenBank/DDBJ databases">
        <title>Bacteria dissemination in different level of health care in South Africa: the effectiveness of infections prevention and control.</title>
        <authorList>
            <person name="Shobo C."/>
            <person name="Amoako D.G."/>
            <person name="Allam M."/>
            <person name="Ismail A."/>
            <person name="Bester L.A."/>
            <person name="Essack S.Y."/>
        </authorList>
    </citation>
    <scope>NUCLEOTIDE SEQUENCE [LARGE SCALE GENOMIC DNA]</scope>
    <source>
        <strain evidence="2 3">2SIL2</strain>
    </source>
</reference>
<dbReference type="InterPro" id="IPR007737">
    <property type="entry name" value="Mga_HTH"/>
</dbReference>
<feature type="domain" description="Mga helix-turn-helix" evidence="1">
    <location>
        <begin position="82"/>
        <end position="163"/>
    </location>
</feature>
<sequence length="470" mass="56284">MDTLMDEILEDDFRYKLFIYKVLMLSEDYLEETILANTLELSSFKTRKYLVELIEDVQFMGIDSFIVVKDNKIIEFKNLTQKDYNNIRRYYFEHSLQCNFLVQVAICENYLVPEYAEMCFLSKGSAYSIVKKINIFLVNWNIKLKKSRFIGNELDIRLFCFQLLFYYYGTHIPRSLLKNANRIETLLSDLQLIFSKSFTANQFAQLKMILCVQYTRISNKNFAEESILVNDISLIESNLSKWFNKNDLFLDKFQVTRESEFIMLFLVLNQYIENEGYISIEETKGFKLLLHHLNLKKLDYIPDDFIKLAKLLFFKWEYTKFSFSAFVADDQYVFFKESFPKTHELVHNIVSSIKKNDSSKWNIIKKTHLYYDLMFAFLKFKDMRRLEKFIYVNVDFSGGEIYNQFIKTNIDAFNYLNIILDEKLMSHTDIYISDIYNHKVLCKQVIWKKPPLEYDWKLFAEMVIKLKGES</sequence>
<evidence type="ECO:0000313" key="3">
    <source>
        <dbReference type="Proteomes" id="UP000305511"/>
    </source>
</evidence>
<dbReference type="RefSeq" id="WP_085443387.1">
    <property type="nucleotide sequence ID" value="NZ_CP116561.1"/>
</dbReference>
<accession>A0A4U3MI39</accession>
<gene>
    <name evidence="2" type="ORF">EY666_05475</name>
</gene>
<proteinExistence type="predicted"/>
<organism evidence="2 3">
    <name type="scientific">Enterococcus faecalis</name>
    <name type="common">Streptococcus faecalis</name>
    <dbReference type="NCBI Taxonomy" id="1351"/>
    <lineage>
        <taxon>Bacteria</taxon>
        <taxon>Bacillati</taxon>
        <taxon>Bacillota</taxon>
        <taxon>Bacilli</taxon>
        <taxon>Lactobacillales</taxon>
        <taxon>Enterococcaceae</taxon>
        <taxon>Enterococcus</taxon>
    </lineage>
</organism>